<evidence type="ECO:0000313" key="2">
    <source>
        <dbReference type="Proteomes" id="UP000294239"/>
    </source>
</evidence>
<dbReference type="RefSeq" id="WP_130977913.1">
    <property type="nucleotide sequence ID" value="NZ_SISF01000029.1"/>
</dbReference>
<proteinExistence type="predicted"/>
<dbReference type="Proteomes" id="UP000294239">
    <property type="component" value="Unassembled WGS sequence"/>
</dbReference>
<evidence type="ECO:0000313" key="1">
    <source>
        <dbReference type="EMBL" id="TBN12635.1"/>
    </source>
</evidence>
<accession>A0ABY1Y9K9</accession>
<sequence length="61" mass="7268">MTNFAKYLGPTNGFVCEPEGDFLFCRVRTNVARGFILYYIAKNVHQYEVLLVHLHHHFRHF</sequence>
<protein>
    <submittedName>
        <fullName evidence="1">Uncharacterized protein</fullName>
    </submittedName>
</protein>
<dbReference type="EMBL" id="SISF01000029">
    <property type="protein sequence ID" value="TBN12635.1"/>
    <property type="molecule type" value="Genomic_DNA"/>
</dbReference>
<dbReference type="GeneID" id="301041577"/>
<comment type="caution">
    <text evidence="1">The sequence shown here is derived from an EMBL/GenBank/DDBJ whole genome shotgun (WGS) entry which is preliminary data.</text>
</comment>
<organism evidence="1 2">
    <name type="scientific">Agrobacterium cavarae</name>
    <dbReference type="NCBI Taxonomy" id="2528239"/>
    <lineage>
        <taxon>Bacteria</taxon>
        <taxon>Pseudomonadati</taxon>
        <taxon>Pseudomonadota</taxon>
        <taxon>Alphaproteobacteria</taxon>
        <taxon>Hyphomicrobiales</taxon>
        <taxon>Rhizobiaceae</taxon>
        <taxon>Rhizobium/Agrobacterium group</taxon>
        <taxon>Agrobacterium</taxon>
    </lineage>
</organism>
<name>A0ABY1Y9K9_9HYPH</name>
<reference evidence="1 2" key="1">
    <citation type="submission" date="2019-02" db="EMBL/GenBank/DDBJ databases">
        <title>Current taxonomic status of genus Agrobacterium and description of Agrobacterium cavarae sp. nov. isolated from maize roots.</title>
        <authorList>
            <person name="Flores-Felix J.D."/>
            <person name="Menendez E."/>
            <person name="Ramirez-Bahena M.H."/>
            <person name="Garcia-Fraile P."/>
            <person name="Velazquez E."/>
        </authorList>
    </citation>
    <scope>NUCLEOTIDE SEQUENCE [LARGE SCALE GENOMIC DNA]</scope>
    <source>
        <strain evidence="1 2">RZME10</strain>
    </source>
</reference>
<gene>
    <name evidence="1" type="ORF">EYC79_10345</name>
</gene>
<keyword evidence="2" id="KW-1185">Reference proteome</keyword>